<protein>
    <submittedName>
        <fullName evidence="1">DUF3046 domain-containing protein</fullName>
    </submittedName>
</protein>
<dbReference type="Proteomes" id="UP001500556">
    <property type="component" value="Unassembled WGS sequence"/>
</dbReference>
<dbReference type="InterPro" id="IPR021408">
    <property type="entry name" value="DUF3046"/>
</dbReference>
<sequence length="73" mass="8123">MRLSKFWDLMNDEFGEAYAGSLARHHVLGVLGDRSPLEAIEAGESPRVVWAAICDAMDVPESRRLGVDRKPAR</sequence>
<evidence type="ECO:0000313" key="2">
    <source>
        <dbReference type="Proteomes" id="UP001500556"/>
    </source>
</evidence>
<gene>
    <name evidence="1" type="ORF">GCM10025782_35690</name>
</gene>
<evidence type="ECO:0000313" key="1">
    <source>
        <dbReference type="EMBL" id="GAA4733199.1"/>
    </source>
</evidence>
<dbReference type="EMBL" id="BAABLO010000013">
    <property type="protein sequence ID" value="GAA4733199.1"/>
    <property type="molecule type" value="Genomic_DNA"/>
</dbReference>
<dbReference type="Pfam" id="PF11248">
    <property type="entry name" value="DUF3046"/>
    <property type="match status" value="1"/>
</dbReference>
<dbReference type="RefSeq" id="WP_345505220.1">
    <property type="nucleotide sequence ID" value="NZ_BAABLO010000013.1"/>
</dbReference>
<accession>A0ABP8YMA9</accession>
<proteinExistence type="predicted"/>
<organism evidence="1 2">
    <name type="scientific">Pedococcus ginsenosidimutans</name>
    <dbReference type="NCBI Taxonomy" id="490570"/>
    <lineage>
        <taxon>Bacteria</taxon>
        <taxon>Bacillati</taxon>
        <taxon>Actinomycetota</taxon>
        <taxon>Actinomycetes</taxon>
        <taxon>Micrococcales</taxon>
        <taxon>Intrasporangiaceae</taxon>
        <taxon>Pedococcus</taxon>
    </lineage>
</organism>
<comment type="caution">
    <text evidence="1">The sequence shown here is derived from an EMBL/GenBank/DDBJ whole genome shotgun (WGS) entry which is preliminary data.</text>
</comment>
<name>A0ABP8YMA9_9MICO</name>
<reference evidence="2" key="1">
    <citation type="journal article" date="2019" name="Int. J. Syst. Evol. Microbiol.">
        <title>The Global Catalogue of Microorganisms (GCM) 10K type strain sequencing project: providing services to taxonomists for standard genome sequencing and annotation.</title>
        <authorList>
            <consortium name="The Broad Institute Genomics Platform"/>
            <consortium name="The Broad Institute Genome Sequencing Center for Infectious Disease"/>
            <person name="Wu L."/>
            <person name="Ma J."/>
        </authorList>
    </citation>
    <scope>NUCLEOTIDE SEQUENCE [LARGE SCALE GENOMIC DNA]</scope>
    <source>
        <strain evidence="2">JCM 18961</strain>
    </source>
</reference>
<keyword evidence="2" id="KW-1185">Reference proteome</keyword>